<reference evidence="4 6" key="2">
    <citation type="submission" date="2015-02" db="EMBL/GenBank/DDBJ databases">
        <title>Physiological reanalysis, assessment of diazotrophy, and genome sequences of multiple isolates of Streptomyces thermoautotrophicus.</title>
        <authorList>
            <person name="MacKellar D.C."/>
            <person name="Lieber L."/>
            <person name="Norman J."/>
            <person name="Bolger A."/>
            <person name="Tobin C."/>
            <person name="Murray J.W."/>
            <person name="Prell J."/>
        </authorList>
    </citation>
    <scope>NUCLEOTIDE SEQUENCE [LARGE SCALE GENOMIC DNA]</scope>
    <source>
        <strain evidence="4 6">UBT1</strain>
    </source>
</reference>
<reference evidence="5" key="1">
    <citation type="submission" date="2015-02" db="EMBL/GenBank/DDBJ databases">
        <title>Physiological reanalysis, assessment of diazotrophy, and genome sequences of multiple isolates of Streptomyces thermoautotrophicus.</title>
        <authorList>
            <person name="MacKellar D.C."/>
            <person name="Lieber L."/>
            <person name="Norman J."/>
            <person name="Bolger A."/>
            <person name="Tobin C."/>
            <person name="Murray J.W."/>
            <person name="Friesen M."/>
            <person name="Prell J."/>
        </authorList>
    </citation>
    <scope>NUCLEOTIDE SEQUENCE [LARGE SCALE GENOMIC DNA]</scope>
    <source>
        <strain evidence="5">UBT1</strain>
    </source>
</reference>
<evidence type="ECO:0000256" key="1">
    <source>
        <dbReference type="SAM" id="MobiDB-lite"/>
    </source>
</evidence>
<feature type="transmembrane region" description="Helical" evidence="2">
    <location>
        <begin position="20"/>
        <end position="42"/>
    </location>
</feature>
<keyword evidence="2" id="KW-1133">Transmembrane helix</keyword>
<keyword evidence="2" id="KW-0812">Transmembrane</keyword>
<protein>
    <recommendedName>
        <fullName evidence="7">DUF2637 domain-containing protein</fullName>
    </recommendedName>
</protein>
<feature type="region of interest" description="Disordered" evidence="1">
    <location>
        <begin position="215"/>
        <end position="321"/>
    </location>
</feature>
<feature type="transmembrane region" description="Helical" evidence="2">
    <location>
        <begin position="86"/>
        <end position="103"/>
    </location>
</feature>
<dbReference type="AlphaFoldDB" id="A0A132NJY4"/>
<evidence type="ECO:0008006" key="7">
    <source>
        <dbReference type="Google" id="ProtNLM"/>
    </source>
</evidence>
<keyword evidence="2" id="KW-0472">Membrane</keyword>
<dbReference type="RefSeq" id="WP_067070461.1">
    <property type="nucleotide sequence ID" value="NZ_CP171739.1"/>
</dbReference>
<proteinExistence type="predicted"/>
<evidence type="ECO:0000313" key="3">
    <source>
        <dbReference type="EMBL" id="KWX03796.1"/>
    </source>
</evidence>
<evidence type="ECO:0000313" key="6">
    <source>
        <dbReference type="Proteomes" id="UP000070659"/>
    </source>
</evidence>
<feature type="compositionally biased region" description="Polar residues" evidence="1">
    <location>
        <begin position="270"/>
        <end position="291"/>
    </location>
</feature>
<dbReference type="EMBL" id="JYIJ01000017">
    <property type="protein sequence ID" value="KWX03796.1"/>
    <property type="molecule type" value="Genomic_DNA"/>
</dbReference>
<feature type="transmembrane region" description="Helical" evidence="2">
    <location>
        <begin position="54"/>
        <end position="74"/>
    </location>
</feature>
<evidence type="ECO:0000313" key="5">
    <source>
        <dbReference type="Proteomes" id="UP000070598"/>
    </source>
</evidence>
<accession>A0A132NJY4</accession>
<comment type="caution">
    <text evidence="4">The sequence shown here is derived from an EMBL/GenBank/DDBJ whole genome shotgun (WGS) entry which is preliminary data.</text>
</comment>
<dbReference type="EMBL" id="JYIK01000553">
    <property type="protein sequence ID" value="KWX10273.1"/>
    <property type="molecule type" value="Genomic_DNA"/>
</dbReference>
<dbReference type="PATRIC" id="fig|1469144.8.peg.3269"/>
<gene>
    <name evidence="3" type="ORF">TH66_13510</name>
    <name evidence="4" type="ORF">TR74_04590</name>
</gene>
<feature type="compositionally biased region" description="Basic and acidic residues" evidence="1">
    <location>
        <begin position="229"/>
        <end position="260"/>
    </location>
</feature>
<sequence>MSIDSDRAGPRTRQPVPEFLVLLAVPAVVSATVGFAASYVAMRHYLDDLGWLSYLAPAVIELTIGYLAVSLVYRARRGGRWRPERLLVYAGIALAAYLNWGAYPNASTSTRAWHAAMPLLWSIAIEWGIAWARHLLKMEQPPPEHVPLGVWITRPRFAWSVQRFMWLTGTRTYTEALARHLAHALAVAEHAGAGPAELAAIRLRYAVVRPSAAALTAGDGNPSTTHPQHPQERPQQHPREQSEEHAGERFETRPEERPENTPENSPGGRSENTPTARSGNGSAEQPGNTVHPTARNARRAVAETGTGRGAGLPDGIDSGRDLTPEQVADLIRQGRAGVPDPSVRQVMHAFAIAYDKAARALELAKTPRLRAVNGPTPR</sequence>
<dbReference type="InterPro" id="IPR021235">
    <property type="entry name" value="DUF2637"/>
</dbReference>
<dbReference type="Pfam" id="PF10935">
    <property type="entry name" value="DUF2637"/>
    <property type="match status" value="1"/>
</dbReference>
<name>A0A132NJY4_9ACTN</name>
<dbReference type="Proteomes" id="UP000070598">
    <property type="component" value="Unassembled WGS sequence"/>
</dbReference>
<evidence type="ECO:0000313" key="4">
    <source>
        <dbReference type="EMBL" id="KWX10273.1"/>
    </source>
</evidence>
<organism evidence="4 5">
    <name type="scientific">Carbonactinospora thermoautotrophica</name>
    <dbReference type="NCBI Taxonomy" id="1469144"/>
    <lineage>
        <taxon>Bacteria</taxon>
        <taxon>Bacillati</taxon>
        <taxon>Actinomycetota</taxon>
        <taxon>Actinomycetes</taxon>
        <taxon>Kitasatosporales</taxon>
        <taxon>Carbonactinosporaceae</taxon>
        <taxon>Carbonactinospora</taxon>
    </lineage>
</organism>
<dbReference type="Proteomes" id="UP000070659">
    <property type="component" value="Unassembled WGS sequence"/>
</dbReference>
<evidence type="ECO:0000256" key="2">
    <source>
        <dbReference type="SAM" id="Phobius"/>
    </source>
</evidence>